<dbReference type="eggNOG" id="COG1012">
    <property type="taxonomic scope" value="Bacteria"/>
</dbReference>
<dbReference type="GO" id="GO:0016620">
    <property type="term" value="F:oxidoreductase activity, acting on the aldehyde or oxo group of donors, NAD or NADP as acceptor"/>
    <property type="evidence" value="ECO:0007669"/>
    <property type="project" value="InterPro"/>
</dbReference>
<keyword evidence="1" id="KW-0560">Oxidoreductase</keyword>
<proteinExistence type="predicted"/>
<dbReference type="Pfam" id="PF00171">
    <property type="entry name" value="Aldedh"/>
    <property type="match status" value="1"/>
</dbReference>
<dbReference type="InterPro" id="IPR016162">
    <property type="entry name" value="Ald_DH_N"/>
</dbReference>
<dbReference type="InterPro" id="IPR016163">
    <property type="entry name" value="Ald_DH_C"/>
</dbReference>
<evidence type="ECO:0000259" key="2">
    <source>
        <dbReference type="Pfam" id="PF00171"/>
    </source>
</evidence>
<dbReference type="KEGG" id="amd:AMED_5822"/>
<name>A0A0H3DBY1_AMYMU</name>
<dbReference type="InterPro" id="IPR016161">
    <property type="entry name" value="Ald_DH/histidinol_DH"/>
</dbReference>
<sequence>MACVNDVPYGLAESVSTESARRHSHSLVAQPDFGTVWVNSHLAPTNEVPWGAFEGSDTAATWRSLHLKIFLGPIMYWHTRHAELLHRALYTFDAPEMPEHLRVHDGRRFQD</sequence>
<dbReference type="SUPFAM" id="SSF53720">
    <property type="entry name" value="ALDH-like"/>
    <property type="match status" value="1"/>
</dbReference>
<reference evidence="3 4" key="1">
    <citation type="journal article" date="2010" name="Cell Res.">
        <title>Complete genome sequence of the rifamycin SV-producing Amycolatopsis mediterranei U32 revealed its genetic characteristics in phylogeny and metabolism.</title>
        <authorList>
            <person name="Zhao W."/>
            <person name="Zhong Y."/>
            <person name="Yuan H."/>
            <person name="Wang J."/>
            <person name="Zheng H."/>
            <person name="Wang Y."/>
            <person name="Cen X."/>
            <person name="Xu F."/>
            <person name="Bai J."/>
            <person name="Han X."/>
            <person name="Lu G."/>
            <person name="Zhu Y."/>
            <person name="Shao Z."/>
            <person name="Yan H."/>
            <person name="Li C."/>
            <person name="Peng N."/>
            <person name="Zhang Z."/>
            <person name="Zhang Y."/>
            <person name="Lin W."/>
            <person name="Fan Y."/>
            <person name="Qin Z."/>
            <person name="Hu Y."/>
            <person name="Zhu B."/>
            <person name="Wang S."/>
            <person name="Ding X."/>
            <person name="Zhao G.P."/>
        </authorList>
    </citation>
    <scope>NUCLEOTIDE SEQUENCE [LARGE SCALE GENOMIC DNA]</scope>
    <source>
        <strain evidence="4">U-32</strain>
    </source>
</reference>
<accession>A0A0H3DBY1</accession>
<feature type="domain" description="Aldehyde dehydrogenase" evidence="2">
    <location>
        <begin position="2"/>
        <end position="57"/>
    </location>
</feature>
<dbReference type="InterPro" id="IPR015590">
    <property type="entry name" value="Aldehyde_DH_dom"/>
</dbReference>
<organism evidence="3 4">
    <name type="scientific">Amycolatopsis mediterranei (strain U-32)</name>
    <dbReference type="NCBI Taxonomy" id="749927"/>
    <lineage>
        <taxon>Bacteria</taxon>
        <taxon>Bacillati</taxon>
        <taxon>Actinomycetota</taxon>
        <taxon>Actinomycetes</taxon>
        <taxon>Pseudonocardiales</taxon>
        <taxon>Pseudonocardiaceae</taxon>
        <taxon>Amycolatopsis</taxon>
    </lineage>
</organism>
<dbReference type="AlphaFoldDB" id="A0A0H3DBY1"/>
<dbReference type="Gene3D" id="3.40.605.10">
    <property type="entry name" value="Aldehyde Dehydrogenase, Chain A, domain 1"/>
    <property type="match status" value="1"/>
</dbReference>
<evidence type="ECO:0000313" key="3">
    <source>
        <dbReference type="EMBL" id="ADJ47568.1"/>
    </source>
</evidence>
<dbReference type="Gene3D" id="3.40.309.10">
    <property type="entry name" value="Aldehyde Dehydrogenase, Chain A, domain 2"/>
    <property type="match status" value="1"/>
</dbReference>
<dbReference type="HOGENOM" id="CLU_2153018_0_0_11"/>
<protein>
    <submittedName>
        <fullName evidence="3">Aldehyde dehydrogenase-related protein</fullName>
    </submittedName>
</protein>
<dbReference type="EMBL" id="CP002000">
    <property type="protein sequence ID" value="ADJ47568.1"/>
    <property type="molecule type" value="Genomic_DNA"/>
</dbReference>
<gene>
    <name evidence="3" type="ordered locus">AMED_5822</name>
</gene>
<evidence type="ECO:0000256" key="1">
    <source>
        <dbReference type="ARBA" id="ARBA00023002"/>
    </source>
</evidence>
<dbReference type="Proteomes" id="UP000000328">
    <property type="component" value="Chromosome"/>
</dbReference>
<evidence type="ECO:0000313" key="4">
    <source>
        <dbReference type="Proteomes" id="UP000000328"/>
    </source>
</evidence>